<accession>A0A640UNG2</accession>
<proteinExistence type="predicted"/>
<comment type="caution">
    <text evidence="1">The sequence shown here is derived from an EMBL/GenBank/DDBJ whole genome shotgun (WGS) entry which is preliminary data.</text>
</comment>
<name>A0A640UNG2_9ACTN</name>
<keyword evidence="2" id="KW-1185">Reference proteome</keyword>
<dbReference type="InterPro" id="IPR045428">
    <property type="entry name" value="EACC1"/>
</dbReference>
<dbReference type="AlphaFoldDB" id="A0A640UNG2"/>
<dbReference type="EMBL" id="BLIR01000001">
    <property type="protein sequence ID" value="GFE35666.1"/>
    <property type="molecule type" value="Genomic_DNA"/>
</dbReference>
<evidence type="ECO:0000313" key="1">
    <source>
        <dbReference type="EMBL" id="GFE35666.1"/>
    </source>
</evidence>
<dbReference type="Proteomes" id="UP000431826">
    <property type="component" value="Unassembled WGS sequence"/>
</dbReference>
<protein>
    <submittedName>
        <fullName evidence="1">Uncharacterized protein</fullName>
    </submittedName>
</protein>
<reference evidence="1 2" key="1">
    <citation type="submission" date="2019-12" db="EMBL/GenBank/DDBJ databases">
        <title>Whole genome shotgun sequence of Streptomyces tubercidicus NBRC 13090.</title>
        <authorList>
            <person name="Ichikawa N."/>
            <person name="Kimura A."/>
            <person name="Kitahashi Y."/>
            <person name="Komaki H."/>
            <person name="Tamura T."/>
        </authorList>
    </citation>
    <scope>NUCLEOTIDE SEQUENCE [LARGE SCALE GENOMIC DNA]</scope>
    <source>
        <strain evidence="1 2">NBRC 13090</strain>
    </source>
</reference>
<sequence length="141" mass="15352">MWAKCRPGTPRGSMLGPHSLSRARRLAVQITIRCEAPDAAGELAASLHQWLLDEPDARKHAEVRLVGAEPVEGELGFVLDLVQLVVGSGFSAASLGYTVAQWKKMNAPQISVSFERDGRVMTVSGTDADEIERVVRQLDDE</sequence>
<organism evidence="1 2">
    <name type="scientific">Streptomyces tubercidicus</name>
    <dbReference type="NCBI Taxonomy" id="47759"/>
    <lineage>
        <taxon>Bacteria</taxon>
        <taxon>Bacillati</taxon>
        <taxon>Actinomycetota</taxon>
        <taxon>Actinomycetes</taxon>
        <taxon>Kitasatosporales</taxon>
        <taxon>Streptomycetaceae</taxon>
        <taxon>Streptomyces</taxon>
    </lineage>
</organism>
<gene>
    <name evidence="1" type="ORF">Stube_03390</name>
</gene>
<evidence type="ECO:0000313" key="2">
    <source>
        <dbReference type="Proteomes" id="UP000431826"/>
    </source>
</evidence>
<dbReference type="Pfam" id="PF19953">
    <property type="entry name" value="EACC1"/>
    <property type="match status" value="1"/>
</dbReference>